<feature type="compositionally biased region" description="Basic and acidic residues" evidence="4">
    <location>
        <begin position="475"/>
        <end position="485"/>
    </location>
</feature>
<evidence type="ECO:0000313" key="5">
    <source>
        <dbReference type="EMBL" id="KIW04653.1"/>
    </source>
</evidence>
<feature type="compositionally biased region" description="Low complexity" evidence="4">
    <location>
        <begin position="213"/>
        <end position="229"/>
    </location>
</feature>
<keyword evidence="1 3" id="KW-0802">TPR repeat</keyword>
<dbReference type="PROSITE" id="PS50005">
    <property type="entry name" value="TPR"/>
    <property type="match status" value="3"/>
</dbReference>
<dbReference type="GO" id="GO:0051301">
    <property type="term" value="P:cell division"/>
    <property type="evidence" value="ECO:0007669"/>
    <property type="project" value="TreeGrafter"/>
</dbReference>
<dbReference type="InterPro" id="IPR019734">
    <property type="entry name" value="TPR_rpt"/>
</dbReference>
<dbReference type="STRING" id="253628.A0A0D2ACM6"/>
<dbReference type="HOGENOM" id="CLU_008850_0_1_1"/>
<accession>A0A0D2ACM6</accession>
<dbReference type="InParanoid" id="A0A0D2ACM6"/>
<reference evidence="5 6" key="1">
    <citation type="submission" date="2015-01" db="EMBL/GenBank/DDBJ databases">
        <title>The Genome Sequence of Ochroconis gallopava CBS43764.</title>
        <authorList>
            <consortium name="The Broad Institute Genomics Platform"/>
            <person name="Cuomo C."/>
            <person name="de Hoog S."/>
            <person name="Gorbushina A."/>
            <person name="Stielow B."/>
            <person name="Teixiera M."/>
            <person name="Abouelleil A."/>
            <person name="Chapman S.B."/>
            <person name="Priest M."/>
            <person name="Young S.K."/>
            <person name="Wortman J."/>
            <person name="Nusbaum C."/>
            <person name="Birren B."/>
        </authorList>
    </citation>
    <scope>NUCLEOTIDE SEQUENCE [LARGE SCALE GENOMIC DNA]</scope>
    <source>
        <strain evidence="5 6">CBS 43764</strain>
    </source>
</reference>
<evidence type="ECO:0000256" key="3">
    <source>
        <dbReference type="PROSITE-ProRule" id="PRU00339"/>
    </source>
</evidence>
<dbReference type="GeneID" id="27312370"/>
<proteinExistence type="inferred from homology"/>
<feature type="region of interest" description="Disordered" evidence="4">
    <location>
        <begin position="207"/>
        <end position="266"/>
    </location>
</feature>
<evidence type="ECO:0000313" key="6">
    <source>
        <dbReference type="Proteomes" id="UP000053259"/>
    </source>
</evidence>
<evidence type="ECO:0008006" key="7">
    <source>
        <dbReference type="Google" id="ProtNLM"/>
    </source>
</evidence>
<feature type="compositionally biased region" description="Polar residues" evidence="4">
    <location>
        <begin position="355"/>
        <end position="364"/>
    </location>
</feature>
<organism evidence="5 6">
    <name type="scientific">Verruconis gallopava</name>
    <dbReference type="NCBI Taxonomy" id="253628"/>
    <lineage>
        <taxon>Eukaryota</taxon>
        <taxon>Fungi</taxon>
        <taxon>Dikarya</taxon>
        <taxon>Ascomycota</taxon>
        <taxon>Pezizomycotina</taxon>
        <taxon>Dothideomycetes</taxon>
        <taxon>Pleosporomycetidae</taxon>
        <taxon>Venturiales</taxon>
        <taxon>Sympoventuriaceae</taxon>
        <taxon>Verruconis</taxon>
    </lineage>
</organism>
<dbReference type="AlphaFoldDB" id="A0A0D2ACM6"/>
<feature type="repeat" description="TPR" evidence="3">
    <location>
        <begin position="649"/>
        <end position="682"/>
    </location>
</feature>
<feature type="compositionally biased region" description="Low complexity" evidence="4">
    <location>
        <begin position="383"/>
        <end position="392"/>
    </location>
</feature>
<protein>
    <recommendedName>
        <fullName evidence="7">Cdc23 domain-containing protein</fullName>
    </recommendedName>
</protein>
<feature type="repeat" description="TPR" evidence="3">
    <location>
        <begin position="728"/>
        <end position="761"/>
    </location>
</feature>
<dbReference type="VEuPathDB" id="FungiDB:PV09_04397"/>
<name>A0A0D2ACM6_9PEZI</name>
<feature type="compositionally biased region" description="Polar residues" evidence="4">
    <location>
        <begin position="393"/>
        <end position="405"/>
    </location>
</feature>
<dbReference type="GO" id="GO:0007091">
    <property type="term" value="P:metaphase/anaphase transition of mitotic cell cycle"/>
    <property type="evidence" value="ECO:0007669"/>
    <property type="project" value="TreeGrafter"/>
</dbReference>
<dbReference type="SUPFAM" id="SSF48452">
    <property type="entry name" value="TPR-like"/>
    <property type="match status" value="4"/>
</dbReference>
<dbReference type="PANTHER" id="PTHR12558">
    <property type="entry name" value="CELL DIVISION CYCLE 16,23,27"/>
    <property type="match status" value="1"/>
</dbReference>
<evidence type="ECO:0000256" key="1">
    <source>
        <dbReference type="ARBA" id="ARBA00022803"/>
    </source>
</evidence>
<dbReference type="PANTHER" id="PTHR12558:SF13">
    <property type="entry name" value="CELL DIVISION CYCLE PROTEIN 27 HOMOLOG"/>
    <property type="match status" value="1"/>
</dbReference>
<dbReference type="RefSeq" id="XP_016214522.1">
    <property type="nucleotide sequence ID" value="XM_016357730.1"/>
</dbReference>
<dbReference type="Pfam" id="PF13432">
    <property type="entry name" value="TPR_16"/>
    <property type="match status" value="2"/>
</dbReference>
<dbReference type="GO" id="GO:0016567">
    <property type="term" value="P:protein ubiquitination"/>
    <property type="evidence" value="ECO:0007669"/>
    <property type="project" value="TreeGrafter"/>
</dbReference>
<dbReference type="GO" id="GO:0005680">
    <property type="term" value="C:anaphase-promoting complex"/>
    <property type="evidence" value="ECO:0007669"/>
    <property type="project" value="UniProtKB-ARBA"/>
</dbReference>
<feature type="repeat" description="TPR" evidence="3">
    <location>
        <begin position="694"/>
        <end position="727"/>
    </location>
</feature>
<dbReference type="InterPro" id="IPR011990">
    <property type="entry name" value="TPR-like_helical_dom_sf"/>
</dbReference>
<sequence length="920" mass="100349">MVTNPSPHAATAINQLRNLVHYNLDNDLLPNALFLAGRLYALDPRSPETQYLLAQCHLKLGQFRAAYDYSKDVRLRSSNNATSASASAVLGCAYVFAQACLALRRYNEGITALERCRNVWQGRNHWGKHTEGERKLGPDAPAVCNLMAKLLRANGEEKKAAEYFAESLKGNPFMWDAFIDLCDAGVPIRTANVFKLTDDLRRGFFPTGAELPSEQSVQQQQPQALSSRSTNNDPNTPIGGYDPFNPPRSAVDPGLNHGGTNLMSRLNGSNMSGISLSQVSEWNTPIATNGSGMRFDEDISMDETHHADSEAPPAPPRKKTGLQGLADLIDPPKIRAMTTRGRLKPDQDGGDGASRSATASSIPTVTHKRTISGQPPPPPVHTASSVSSDASSQGIRRSTRIQNSVSASTAASTARTTGSSTSIGSRFAGVLSKSDAKDKNATLPKARATGTRGRAGTSTVGRVVSGNRKMLAPSERDLVEGKESSRPASAASTVRETRTGNTGHQNIVIEQNVAQQQEEDALKWLLDLFSKLGEGYYNLSRFNSQKALDVFRTLPSAQRETPWVLAKMGRALYERAQYKEAADVFARVRKLPVGGSVASMRDSFGNASASESAWIEDMHIYSTVLWHLKREIELAYLAHELVQLDRLAPESWVALGNSFSLQRDHEKAIKCFRRATQLSSTSGGEGEGPRGGGAYAWTLMGHEHVAQEEFDKATTCYREAIASNARHYAGWYGLGSVYEKLGKYDIAERHYRIAWNVNPRNGVLAVCLGHVCEKLGREGNSTSGASAGWVLDPRGEGRVKEALAWYDRAVKMDPRSAKARFMKARALMRLAQMPSTGAGRAERLAQARGELDILREMAPEESMVHFLLGRCLKLMGDRAGAIREMTIALELDPKASPAIKEALESLEVDDDGSYDEDEDD</sequence>
<gene>
    <name evidence="5" type="ORF">PV09_04397</name>
</gene>
<evidence type="ECO:0000256" key="4">
    <source>
        <dbReference type="SAM" id="MobiDB-lite"/>
    </source>
</evidence>
<dbReference type="Gene3D" id="1.25.40.10">
    <property type="entry name" value="Tetratricopeptide repeat domain"/>
    <property type="match status" value="4"/>
</dbReference>
<dbReference type="OrthoDB" id="329563at2759"/>
<keyword evidence="6" id="KW-1185">Reference proteome</keyword>
<comment type="similarity">
    <text evidence="2">Belongs to the APC3/CDC27 family.</text>
</comment>
<dbReference type="Pfam" id="PF12895">
    <property type="entry name" value="ANAPC3"/>
    <property type="match status" value="1"/>
</dbReference>
<feature type="compositionally biased region" description="Low complexity" evidence="4">
    <location>
        <begin position="446"/>
        <end position="459"/>
    </location>
</feature>
<feature type="region of interest" description="Disordered" evidence="4">
    <location>
        <begin position="475"/>
        <end position="500"/>
    </location>
</feature>
<evidence type="ECO:0000256" key="2">
    <source>
        <dbReference type="ARBA" id="ARBA00038210"/>
    </source>
</evidence>
<dbReference type="Proteomes" id="UP000053259">
    <property type="component" value="Unassembled WGS sequence"/>
</dbReference>
<dbReference type="GO" id="GO:0031145">
    <property type="term" value="P:anaphase-promoting complex-dependent catabolic process"/>
    <property type="evidence" value="ECO:0007669"/>
    <property type="project" value="TreeGrafter"/>
</dbReference>
<dbReference type="GO" id="GO:0005737">
    <property type="term" value="C:cytoplasm"/>
    <property type="evidence" value="ECO:0007669"/>
    <property type="project" value="TreeGrafter"/>
</dbReference>
<feature type="compositionally biased region" description="Low complexity" evidence="4">
    <location>
        <begin position="406"/>
        <end position="426"/>
    </location>
</feature>
<dbReference type="SMART" id="SM00028">
    <property type="entry name" value="TPR"/>
    <property type="match status" value="7"/>
</dbReference>
<dbReference type="FunCoup" id="A0A0D2ACM6">
    <property type="interactions" value="846"/>
</dbReference>
<dbReference type="EMBL" id="KN847540">
    <property type="protein sequence ID" value="KIW04653.1"/>
    <property type="molecule type" value="Genomic_DNA"/>
</dbReference>
<feature type="compositionally biased region" description="Polar residues" evidence="4">
    <location>
        <begin position="486"/>
        <end position="500"/>
    </location>
</feature>
<dbReference type="Pfam" id="PF13181">
    <property type="entry name" value="TPR_8"/>
    <property type="match status" value="1"/>
</dbReference>
<feature type="region of interest" description="Disordered" evidence="4">
    <location>
        <begin position="302"/>
        <end position="459"/>
    </location>
</feature>